<dbReference type="EMBL" id="CP158297">
    <property type="protein sequence ID" value="XBV83894.1"/>
    <property type="molecule type" value="Genomic_DNA"/>
</dbReference>
<geneLocation type="plasmid" evidence="3">
    <name>pDson01</name>
</geneLocation>
<evidence type="ECO:0000256" key="1">
    <source>
        <dbReference type="SAM" id="MobiDB-lite"/>
    </source>
</evidence>
<feature type="region of interest" description="Disordered" evidence="1">
    <location>
        <begin position="587"/>
        <end position="611"/>
    </location>
</feature>
<sequence>MRYPVLRRVLLLSILLLPSCSSPVHPPGTTPPGSGGSPGGPDAEALAALDRQATALALQVAGGNVNALDQALKASGIAVRRVSGEMIAPPAQPALGLALADHDPEALAHLQARGGTITLQDLADTLKVVWPQADAARLPALIQSDLRAGVESTVPTVRFWSRLVVALGASTPAGATLLTSAAPGEVTINAAQQSLLLLRLAGGTARLAQSRGAAVPTQPAAGVRALSAAAPCTFGGTEGTIMDGAATAITTGVGELLGYLDSVSALPGESAADAASGLLSKTNLILSYLKFTLTLASFRLDLSSDTDTVERTRSTTHNGEGVVTARAKVSYDLGASWQYANCFRLAFNAAGLDFSSPNAGVVEGADVRWRIFAAQGDGSYADQHLSVIAARAGEEVMHDKTDGAGVAEVHLEGLKQSADLGPAPTAVMKRGEVSAVTSIKTASIASDLVDAIGSGLGGVGGLLGMPAELMYRMWPLSSTLALQVRDWAPTCANVQGDTCWLGTVTVEDHRLEQLELRDPNKQPAGLEVTRADTSAVYTITSGSGPGAHSHTAVLRTQGTFQSHYAHHLKYDATYDVVCADEKTHRTNVEKNTVDEESSAQTSSEGTLSLSLPPDGPYTLSLSYMYGAKTEAVPGHIHSTAYFKGGCNPYADTNTSHDMPNERTHAWGGFDVEGQAHTENGVTSLAGSKTLTLQVDGLPTTRTVTWQVQRITVP</sequence>
<feature type="region of interest" description="Disordered" evidence="1">
    <location>
        <begin position="22"/>
        <end position="44"/>
    </location>
</feature>
<keyword evidence="3" id="KW-0614">Plasmid</keyword>
<dbReference type="KEGG" id="dsc:ABOD76_02270"/>
<evidence type="ECO:0000313" key="3">
    <source>
        <dbReference type="EMBL" id="XBV83894.1"/>
    </source>
</evidence>
<feature type="signal peptide" evidence="2">
    <location>
        <begin position="1"/>
        <end position="26"/>
    </location>
</feature>
<dbReference type="AlphaFoldDB" id="A0AAU7U695"/>
<dbReference type="RefSeq" id="WP_350241728.1">
    <property type="nucleotide sequence ID" value="NZ_CP158297.1"/>
</dbReference>
<proteinExistence type="predicted"/>
<accession>A0AAU7U695</accession>
<feature type="chain" id="PRO_5043829198" evidence="2">
    <location>
        <begin position="27"/>
        <end position="713"/>
    </location>
</feature>
<organism evidence="3">
    <name type="scientific">Deinococcus sonorensis KR-87</name>
    <dbReference type="NCBI Taxonomy" id="694439"/>
    <lineage>
        <taxon>Bacteria</taxon>
        <taxon>Thermotogati</taxon>
        <taxon>Deinococcota</taxon>
        <taxon>Deinococci</taxon>
        <taxon>Deinococcales</taxon>
        <taxon>Deinococcaceae</taxon>
        <taxon>Deinococcus</taxon>
    </lineage>
</organism>
<evidence type="ECO:0000256" key="2">
    <source>
        <dbReference type="SAM" id="SignalP"/>
    </source>
</evidence>
<name>A0AAU7U695_9DEIO</name>
<protein>
    <submittedName>
        <fullName evidence="3">Uncharacterized protein</fullName>
    </submittedName>
</protein>
<reference evidence="3" key="1">
    <citation type="submission" date="2024-06" db="EMBL/GenBank/DDBJ databases">
        <title>Draft Genome Sequence of Deinococcus sonorensis Type Strain KR-87, a Biofilm Producing Representative of the Genus Deinococcus.</title>
        <authorList>
            <person name="Boren L.S."/>
            <person name="Grosso R.A."/>
            <person name="Hugenberg-Cox A.N."/>
            <person name="Hill J.T.E."/>
            <person name="Albert C.M."/>
            <person name="Tuohy J.M."/>
        </authorList>
    </citation>
    <scope>NUCLEOTIDE SEQUENCE</scope>
    <source>
        <strain evidence="3">KR-87</strain>
        <plasmid evidence="3">pDson01</plasmid>
    </source>
</reference>
<feature type="compositionally biased region" description="Polar residues" evidence="1">
    <location>
        <begin position="598"/>
        <end position="609"/>
    </location>
</feature>
<keyword evidence="2" id="KW-0732">Signal</keyword>
<gene>
    <name evidence="3" type="ORF">ABOD76_02270</name>
</gene>